<dbReference type="Gene3D" id="3.40.350.10">
    <property type="entry name" value="Creatinase/prolidase N-terminal domain"/>
    <property type="match status" value="2"/>
</dbReference>
<dbReference type="Proteomes" id="UP000186341">
    <property type="component" value="Unassembled WGS sequence"/>
</dbReference>
<dbReference type="InterPro" id="IPR033740">
    <property type="entry name" value="Pept_M24B"/>
</dbReference>
<dbReference type="Gene3D" id="3.90.230.10">
    <property type="entry name" value="Creatinase/methionine aminopeptidase superfamily"/>
    <property type="match status" value="1"/>
</dbReference>
<dbReference type="OrthoDB" id="9806388at2"/>
<feature type="domain" description="Creatinase N-terminal" evidence="5">
    <location>
        <begin position="7"/>
        <end position="130"/>
    </location>
</feature>
<dbReference type="InterPro" id="IPR050422">
    <property type="entry name" value="X-Pro_aminopeptidase_P"/>
</dbReference>
<organism evidence="7 8">
    <name type="scientific">Ileibacterium valens</name>
    <dbReference type="NCBI Taxonomy" id="1862668"/>
    <lineage>
        <taxon>Bacteria</taxon>
        <taxon>Bacillati</taxon>
        <taxon>Bacillota</taxon>
        <taxon>Erysipelotrichia</taxon>
        <taxon>Erysipelotrichales</taxon>
        <taxon>Erysipelotrichaceae</taxon>
        <taxon>Ileibacterium</taxon>
    </lineage>
</organism>
<keyword evidence="3" id="KW-0378">Hydrolase</keyword>
<keyword evidence="8" id="KW-1185">Reference proteome</keyword>
<dbReference type="GO" id="GO:0005737">
    <property type="term" value="C:cytoplasm"/>
    <property type="evidence" value="ECO:0007669"/>
    <property type="project" value="UniProtKB-ARBA"/>
</dbReference>
<name>A0A1U7NJF6_9FIRM</name>
<evidence type="ECO:0000256" key="2">
    <source>
        <dbReference type="ARBA" id="ARBA00022723"/>
    </source>
</evidence>
<dbReference type="GeneID" id="82201661"/>
<dbReference type="PANTHER" id="PTHR43763:SF6">
    <property type="entry name" value="XAA-PRO AMINOPEPTIDASE 1"/>
    <property type="match status" value="1"/>
</dbReference>
<dbReference type="SUPFAM" id="SSF53092">
    <property type="entry name" value="Creatinase/prolidase N-terminal domain"/>
    <property type="match status" value="1"/>
</dbReference>
<reference evidence="7 8" key="1">
    <citation type="submission" date="2016-11" db="EMBL/GenBank/DDBJ databases">
        <title>Description of two novel members of the family Erysipelotrichaceae: Ileibacterium lipovorans gen. nov., sp. nov. and Dubosiella newyorkensis, gen. nov., sp. nov.</title>
        <authorList>
            <person name="Cox L.M."/>
            <person name="Sohn J."/>
            <person name="Tyrrell K.L."/>
            <person name="Citron D.M."/>
            <person name="Lawson P.A."/>
            <person name="Patel N.B."/>
            <person name="Iizumi T."/>
            <person name="Perez-Perez G.I."/>
            <person name="Goldstein E.J."/>
            <person name="Blaser M.J."/>
        </authorList>
    </citation>
    <scope>NUCLEOTIDE SEQUENCE [LARGE SCALE GENOMIC DNA]</scope>
    <source>
        <strain evidence="7 8">NYU-BL-A3</strain>
    </source>
</reference>
<dbReference type="InterPro" id="IPR000587">
    <property type="entry name" value="Creatinase_N"/>
</dbReference>
<dbReference type="InterPro" id="IPR029149">
    <property type="entry name" value="Creatin/AminoP/Spt16_N"/>
</dbReference>
<sequence>MNVTSELTKLRKVMADHQIQAVIIPTSDYHDTEYVCDYFSCRKHYSGFTGSAGTLVVLEDGGALWTDGRYYIQAENELSGSGLQLMKQGMPGVPSIPEYICEHLKPGMRVAADGRCINQAEYEEDKEIFDAHGLEFVTDLDIPGIAWENRPEMPKAPIWIYDEKFTGRSVQEKLKELREHVADAKAYGHATNKIDEIAWLFNIRANDIPNFPAPLSYALINPDTAILYTNTDRVSKEVRDVFENEGVTLREYKQIYDDLKSINQPILVQKNLVNSLIASSLANPVYGEDPIVMMKAVKNETEQEGFRIAHHKDAAAVIRFWKWLEETLPETQVTEVSAADKLHDFRAEQPGFLDESFTTISAYGKNAAMPHYHPDSEHPAVLESKGLYLVDSGGHYQEGTTDITRTFVLGDLTDEEKHFFTRVLQGNINLAQAVFPKGVRGLNLDVLARGPLWKEMTDYNHGTGHGVGALSNVHEAPNGFRWKIVPERNDSAVMLPGMITSNEPGFYAEGKFGIRHENLMLTRDFGNSDFGDFLCHEILTLVPFDVRGLDVSIMSSDQIDWLNNYHQRVYEEIAPLLNEDEAIWLKEKTKAL</sequence>
<dbReference type="Pfam" id="PF01321">
    <property type="entry name" value="Creatinase_N"/>
    <property type="match status" value="1"/>
</dbReference>
<comment type="similarity">
    <text evidence="1">Belongs to the peptidase M24B family.</text>
</comment>
<accession>A0A1U7NJF6</accession>
<evidence type="ECO:0000259" key="6">
    <source>
        <dbReference type="Pfam" id="PF16188"/>
    </source>
</evidence>
<feature type="domain" description="Peptidase M24 C-terminal" evidence="6">
    <location>
        <begin position="533"/>
        <end position="592"/>
    </location>
</feature>
<evidence type="ECO:0000259" key="4">
    <source>
        <dbReference type="Pfam" id="PF00557"/>
    </source>
</evidence>
<dbReference type="InterPro" id="IPR032416">
    <property type="entry name" value="Peptidase_M24_C"/>
</dbReference>
<proteinExistence type="inferred from homology"/>
<feature type="domain" description="Peptidase M24" evidence="4">
    <location>
        <begin position="305"/>
        <end position="522"/>
    </location>
</feature>
<dbReference type="AlphaFoldDB" id="A0A1U7NJF6"/>
<dbReference type="SUPFAM" id="SSF55920">
    <property type="entry name" value="Creatinase/aminopeptidase"/>
    <property type="match status" value="1"/>
</dbReference>
<dbReference type="Pfam" id="PF16188">
    <property type="entry name" value="Peptidase_M24_C"/>
    <property type="match status" value="1"/>
</dbReference>
<gene>
    <name evidence="7" type="ORF">BO222_00140</name>
</gene>
<dbReference type="InterPro" id="IPR036005">
    <property type="entry name" value="Creatinase/aminopeptidase-like"/>
</dbReference>
<dbReference type="RefSeq" id="WP_075817312.1">
    <property type="nucleotide sequence ID" value="NZ_CAJUTZ010000117.1"/>
</dbReference>
<keyword evidence="2" id="KW-0479">Metal-binding</keyword>
<evidence type="ECO:0000313" key="7">
    <source>
        <dbReference type="EMBL" id="OLU43383.1"/>
    </source>
</evidence>
<dbReference type="EMBL" id="MPJW01000008">
    <property type="protein sequence ID" value="OLU43383.1"/>
    <property type="molecule type" value="Genomic_DNA"/>
</dbReference>
<evidence type="ECO:0000256" key="1">
    <source>
        <dbReference type="ARBA" id="ARBA00008766"/>
    </source>
</evidence>
<dbReference type="FunFam" id="3.90.230.10:FF:000009">
    <property type="entry name" value="xaa-Pro aminopeptidase 2"/>
    <property type="match status" value="1"/>
</dbReference>
<dbReference type="PANTHER" id="PTHR43763">
    <property type="entry name" value="XAA-PRO AMINOPEPTIDASE 1"/>
    <property type="match status" value="1"/>
</dbReference>
<evidence type="ECO:0000259" key="5">
    <source>
        <dbReference type="Pfam" id="PF01321"/>
    </source>
</evidence>
<evidence type="ECO:0000256" key="3">
    <source>
        <dbReference type="ARBA" id="ARBA00022801"/>
    </source>
</evidence>
<protein>
    <submittedName>
        <fullName evidence="7">Peptidase M24</fullName>
    </submittedName>
</protein>
<comment type="caution">
    <text evidence="7">The sequence shown here is derived from an EMBL/GenBank/DDBJ whole genome shotgun (WGS) entry which is preliminary data.</text>
</comment>
<dbReference type="InterPro" id="IPR000994">
    <property type="entry name" value="Pept_M24"/>
</dbReference>
<dbReference type="Pfam" id="PF16189">
    <property type="entry name" value="Creatinase_N_2"/>
    <property type="match status" value="1"/>
</dbReference>
<dbReference type="CDD" id="cd01085">
    <property type="entry name" value="APP"/>
    <property type="match status" value="1"/>
</dbReference>
<dbReference type="Pfam" id="PF00557">
    <property type="entry name" value="Peptidase_M24"/>
    <property type="match status" value="1"/>
</dbReference>
<dbReference type="GO" id="GO:0070006">
    <property type="term" value="F:metalloaminopeptidase activity"/>
    <property type="evidence" value="ECO:0007669"/>
    <property type="project" value="InterPro"/>
</dbReference>
<evidence type="ECO:0000313" key="8">
    <source>
        <dbReference type="Proteomes" id="UP000186341"/>
    </source>
</evidence>
<dbReference type="GO" id="GO:0046872">
    <property type="term" value="F:metal ion binding"/>
    <property type="evidence" value="ECO:0007669"/>
    <property type="project" value="UniProtKB-KW"/>
</dbReference>